<dbReference type="InterPro" id="IPR014729">
    <property type="entry name" value="Rossmann-like_a/b/a_fold"/>
</dbReference>
<organism evidence="2 3">
    <name type="scientific">Candidatus Komeilibacteria bacterium CG10_big_fil_rev_8_21_14_0_10_41_13</name>
    <dbReference type="NCBI Taxonomy" id="1974476"/>
    <lineage>
        <taxon>Bacteria</taxon>
        <taxon>Candidatus Komeiliibacteriota</taxon>
    </lineage>
</organism>
<dbReference type="Proteomes" id="UP000230543">
    <property type="component" value="Unassembled WGS sequence"/>
</dbReference>
<dbReference type="Gene3D" id="3.40.50.620">
    <property type="entry name" value="HUPs"/>
    <property type="match status" value="1"/>
</dbReference>
<dbReference type="InterPro" id="IPR051599">
    <property type="entry name" value="Cell_Envelope_Assoc"/>
</dbReference>
<dbReference type="Pfam" id="PF02698">
    <property type="entry name" value="DUF218"/>
    <property type="match status" value="1"/>
</dbReference>
<evidence type="ECO:0000313" key="2">
    <source>
        <dbReference type="EMBL" id="PIT90621.1"/>
    </source>
</evidence>
<reference evidence="3" key="1">
    <citation type="submission" date="2017-09" db="EMBL/GenBank/DDBJ databases">
        <title>Depth-based differentiation of microbial function through sediment-hosted aquifers and enrichment of novel symbionts in the deep terrestrial subsurface.</title>
        <authorList>
            <person name="Probst A.J."/>
            <person name="Ladd B."/>
            <person name="Jarett J.K."/>
            <person name="Geller-Mcgrath D.E."/>
            <person name="Sieber C.M.K."/>
            <person name="Emerson J.B."/>
            <person name="Anantharaman K."/>
            <person name="Thomas B.C."/>
            <person name="Malmstrom R."/>
            <person name="Stieglmeier M."/>
            <person name="Klingl A."/>
            <person name="Woyke T."/>
            <person name="Ryan C.M."/>
            <person name="Banfield J.F."/>
        </authorList>
    </citation>
    <scope>NUCLEOTIDE SEQUENCE [LARGE SCALE GENOMIC DNA]</scope>
</reference>
<dbReference type="GO" id="GO:0005886">
    <property type="term" value="C:plasma membrane"/>
    <property type="evidence" value="ECO:0007669"/>
    <property type="project" value="TreeGrafter"/>
</dbReference>
<comment type="caution">
    <text evidence="2">The sequence shown here is derived from an EMBL/GenBank/DDBJ whole genome shotgun (WGS) entry which is preliminary data.</text>
</comment>
<dbReference type="PANTHER" id="PTHR30336:SF20">
    <property type="entry name" value="DUF218 DOMAIN-CONTAINING PROTEIN"/>
    <property type="match status" value="1"/>
</dbReference>
<dbReference type="PANTHER" id="PTHR30336">
    <property type="entry name" value="INNER MEMBRANE PROTEIN, PROBABLE PERMEASE"/>
    <property type="match status" value="1"/>
</dbReference>
<sequence length="213" mass="24974">MSKKYDAIIILSNGLTKTGGLTRWNKAKLDKAVELAGWQTLFITTSHGTVHKPNHKNKQGFEVREATAMAEYLDQKSVNKRRILEEKYSLDTIGNAYFCRLLFTDRLRLKKLMIITADFHMPRSREIFEWVFSLKPLPFKYQLDFSSTPNIHIAKQDLIARKIKENQSLNQFQKAKKKIKNFKELTYWLFFEHKAYAHGGRPNKTKGKELNTY</sequence>
<gene>
    <name evidence="2" type="ORF">COU22_01150</name>
</gene>
<name>A0A2M6WCU4_9BACT</name>
<evidence type="ECO:0000259" key="1">
    <source>
        <dbReference type="Pfam" id="PF02698"/>
    </source>
</evidence>
<evidence type="ECO:0000313" key="3">
    <source>
        <dbReference type="Proteomes" id="UP000230543"/>
    </source>
</evidence>
<dbReference type="EMBL" id="PFBO01000035">
    <property type="protein sequence ID" value="PIT90621.1"/>
    <property type="molecule type" value="Genomic_DNA"/>
</dbReference>
<dbReference type="AlphaFoldDB" id="A0A2M6WCU4"/>
<dbReference type="CDD" id="cd06259">
    <property type="entry name" value="YdcF-like"/>
    <property type="match status" value="1"/>
</dbReference>
<proteinExistence type="predicted"/>
<feature type="domain" description="DUF218" evidence="1">
    <location>
        <begin position="6"/>
        <end position="139"/>
    </location>
</feature>
<dbReference type="InterPro" id="IPR003848">
    <property type="entry name" value="DUF218"/>
</dbReference>
<accession>A0A2M6WCU4</accession>
<protein>
    <recommendedName>
        <fullName evidence="1">DUF218 domain-containing protein</fullName>
    </recommendedName>
</protein>